<comment type="caution">
    <text evidence="2">The sequence shown here is derived from an EMBL/GenBank/DDBJ whole genome shotgun (WGS) entry which is preliminary data.</text>
</comment>
<feature type="transmembrane region" description="Helical" evidence="1">
    <location>
        <begin position="236"/>
        <end position="255"/>
    </location>
</feature>
<feature type="transmembrane region" description="Helical" evidence="1">
    <location>
        <begin position="40"/>
        <end position="58"/>
    </location>
</feature>
<feature type="transmembrane region" description="Helical" evidence="1">
    <location>
        <begin position="133"/>
        <end position="159"/>
    </location>
</feature>
<dbReference type="EMBL" id="JAHUZB010000001">
    <property type="protein sequence ID" value="MBV7389509.1"/>
    <property type="molecule type" value="Genomic_DNA"/>
</dbReference>
<keyword evidence="3" id="KW-1185">Reference proteome</keyword>
<evidence type="ECO:0000256" key="1">
    <source>
        <dbReference type="SAM" id="Phobius"/>
    </source>
</evidence>
<dbReference type="Pfam" id="PF05857">
    <property type="entry name" value="TraX"/>
    <property type="match status" value="1"/>
</dbReference>
<reference evidence="2 3" key="1">
    <citation type="submission" date="2021-06" db="EMBL/GenBank/DDBJ databases">
        <title>Enterococcus alishanensis sp. nov., a novel lactic acid bacterium isolated from fresh coffee beans.</title>
        <authorList>
            <person name="Chen Y.-S."/>
        </authorList>
    </citation>
    <scope>NUCLEOTIDE SEQUENCE [LARGE SCALE GENOMIC DNA]</scope>
    <source>
        <strain evidence="2 3">ALS3</strain>
    </source>
</reference>
<keyword evidence="1" id="KW-0812">Transmembrane</keyword>
<organism evidence="2 3">
    <name type="scientific">Enterococcus alishanensis</name>
    <dbReference type="NCBI Taxonomy" id="1303817"/>
    <lineage>
        <taxon>Bacteria</taxon>
        <taxon>Bacillati</taxon>
        <taxon>Bacillota</taxon>
        <taxon>Bacilli</taxon>
        <taxon>Lactobacillales</taxon>
        <taxon>Enterococcaceae</taxon>
        <taxon>Enterococcus</taxon>
    </lineage>
</organism>
<gene>
    <name evidence="2" type="ORF">KUA55_02380</name>
</gene>
<keyword evidence="1" id="KW-0472">Membrane</keyword>
<protein>
    <submittedName>
        <fullName evidence="2">Conjugal transfer protein TraX</fullName>
    </submittedName>
</protein>
<feature type="transmembrane region" description="Helical" evidence="1">
    <location>
        <begin position="204"/>
        <end position="224"/>
    </location>
</feature>
<evidence type="ECO:0000313" key="2">
    <source>
        <dbReference type="EMBL" id="MBV7389509.1"/>
    </source>
</evidence>
<feature type="transmembrane region" description="Helical" evidence="1">
    <location>
        <begin position="70"/>
        <end position="88"/>
    </location>
</feature>
<feature type="transmembrane region" description="Helical" evidence="1">
    <location>
        <begin position="12"/>
        <end position="34"/>
    </location>
</feature>
<dbReference type="RefSeq" id="WP_218324566.1">
    <property type="nucleotide sequence ID" value="NZ_JAHUZB010000001.1"/>
</dbReference>
<name>A0ABS6T9D3_9ENTE</name>
<evidence type="ECO:0000313" key="3">
    <source>
        <dbReference type="Proteomes" id="UP000774130"/>
    </source>
</evidence>
<dbReference type="Proteomes" id="UP000774130">
    <property type="component" value="Unassembled WGS sequence"/>
</dbReference>
<dbReference type="InterPro" id="IPR008875">
    <property type="entry name" value="TraX"/>
</dbReference>
<proteinExistence type="predicted"/>
<sequence length="256" mass="29659">MLKKGLSSYQLKIIAIVFMVIDHINTYFGASLGWPLWVSWLGRFVAPLFVFLLIEGFFYTHSRKKYLRRLSLGAGIMLLGNSLINFLADNYTDHFTGGFSVLQLIGPNNIFLTLALLFALIWAVDLSRENGKYLVVAGFLLLPILFSEGGLYLLPISLIFYFSHLKQNSKILYLGVFAICFVLFAWSIVIFWQMNTGESLYQYLTFDNEFMMVTVLPLIYLYNGKRGGYQTKTSKYFFYVFYPLHLWVIYLVNMFI</sequence>
<keyword evidence="1" id="KW-1133">Transmembrane helix</keyword>
<feature type="transmembrane region" description="Helical" evidence="1">
    <location>
        <begin position="108"/>
        <end position="126"/>
    </location>
</feature>
<accession>A0ABS6T9D3</accession>
<feature type="transmembrane region" description="Helical" evidence="1">
    <location>
        <begin position="171"/>
        <end position="192"/>
    </location>
</feature>